<dbReference type="AlphaFoldDB" id="A0A178IC36"/>
<evidence type="ECO:0000256" key="1">
    <source>
        <dbReference type="SAM" id="MobiDB-lite"/>
    </source>
</evidence>
<feature type="compositionally biased region" description="Low complexity" evidence="1">
    <location>
        <begin position="641"/>
        <end position="652"/>
    </location>
</feature>
<organism evidence="2 3">
    <name type="scientific">Termitidicoccus mucosus</name>
    <dbReference type="NCBI Taxonomy" id="1184151"/>
    <lineage>
        <taxon>Bacteria</taxon>
        <taxon>Pseudomonadati</taxon>
        <taxon>Verrucomicrobiota</taxon>
        <taxon>Opitutia</taxon>
        <taxon>Opitutales</taxon>
        <taxon>Opitutaceae</taxon>
        <taxon>Termitidicoccus</taxon>
    </lineage>
</organism>
<proteinExistence type="predicted"/>
<sequence length="970" mass="99642">MALVVALAFLPWVQTMVARRVLAGLPDTSASVERVSIGLGHINVRGLTLKQPGVSVALPSAEIKMSLPGAIRERVRIESLVARGWTVELAANGGSPSAGTKAPPEASRPFEGIFQLLRFPVDLTVDRIDLAGEVVFPQAAGGGPGRAEVVIQGGQIGSGRDGRVTLSADARLPGADAPVSEVSIRSVIAVAMDSPRTIRSLAVSADAAATGRQFPNGARLSARASAAHEANGEDYALNISLPDANGGRQLVDFAAANIDGSADLTGRWTLDIRDTDVAPFTLGLALPAFSVGGEGTFSSDRAFSRTRAVGRLAVSLDKLAVLEPALAAVGALGLSADFDLSHRGDAVRVNRFAATLAGGAPVATVEALQVIELDHNTGALKVAEPSMGLARVVLQGLPLAWAQPFLGDMAVAGGPVRGEFVASAQNGCFVLRSTAPVELPRLSVARDGHELVRALDVSAMLTAGYSPAGWQAELSDIALTSEGATLATLSVKAAQPSGGTGLPVTAAGKLHANLPALLAQPAAAGLLTLSRGVADVDFTATAAGKSVKVDASYAFADLAAAGAQPLPGIAGNLRVDFADGGKIDAQLPLVIEHNSRKSDVELTASIQPDGARYAVNAQLVGNELYMEDVMLLAALAPSGQTPATTGGAAKPTVSGTAEPNAPGTATAPWDAVSGRLNLALKKVVYNADIEVRDLTGSVQITPALLSVETLRATLPDGCEAKVSGSLKYDAAAAKSYDTRADIEMSGFNPSSVLAPGEAGRKPVVEGKFDIKGTLSGKSATLGEIADTATADLQLTSRGGTFHGFNTTALTGYVGMAQKTVSTATKIINTLGSLTGLGKGNADLERARAIADTVGRLVEINFDQLNVNAAWRPGQDITVTDLSLISPDLRLTGAGSLGNAQGVRLARQMIDLNLNMAVRGDLAADLRVLNRLKNEADALGYTPLVEAFKVDGSLLQMGWASFTKLLGPKPE</sequence>
<protein>
    <submittedName>
        <fullName evidence="2">Uncharacterized protein</fullName>
    </submittedName>
</protein>
<keyword evidence="3" id="KW-1185">Reference proteome</keyword>
<reference evidence="2 3" key="1">
    <citation type="submission" date="2016-01" db="EMBL/GenBank/DDBJ databases">
        <title>High potential of lignocellulose degradation of a new Verrucomicrobia species.</title>
        <authorList>
            <person name="Wang Y."/>
            <person name="Shi Y."/>
            <person name="Qiu Z."/>
            <person name="Liu S."/>
            <person name="Yang H."/>
        </authorList>
    </citation>
    <scope>NUCLEOTIDE SEQUENCE [LARGE SCALE GENOMIC DNA]</scope>
    <source>
        <strain evidence="2 3">TSB47</strain>
    </source>
</reference>
<evidence type="ECO:0000313" key="2">
    <source>
        <dbReference type="EMBL" id="OAM87181.1"/>
    </source>
</evidence>
<feature type="region of interest" description="Disordered" evidence="1">
    <location>
        <begin position="641"/>
        <end position="668"/>
    </location>
</feature>
<accession>A0A178IC36</accession>
<comment type="caution">
    <text evidence="2">The sequence shown here is derived from an EMBL/GenBank/DDBJ whole genome shotgun (WGS) entry which is preliminary data.</text>
</comment>
<dbReference type="Proteomes" id="UP000078486">
    <property type="component" value="Unassembled WGS sequence"/>
</dbReference>
<gene>
    <name evidence="2" type="ORF">AW736_25085</name>
</gene>
<name>A0A178IC36_9BACT</name>
<dbReference type="EMBL" id="LRRQ01000180">
    <property type="protein sequence ID" value="OAM87181.1"/>
    <property type="molecule type" value="Genomic_DNA"/>
</dbReference>
<evidence type="ECO:0000313" key="3">
    <source>
        <dbReference type="Proteomes" id="UP000078486"/>
    </source>
</evidence>